<feature type="compositionally biased region" description="Basic and acidic residues" evidence="12">
    <location>
        <begin position="93"/>
        <end position="109"/>
    </location>
</feature>
<proteinExistence type="inferred from homology"/>
<dbReference type="InterPro" id="IPR004159">
    <property type="entry name" value="Put_SAM_MeTrfase"/>
</dbReference>
<comment type="subcellular location">
    <subcellularLocation>
        <location evidence="10">Endomembrane system</location>
        <topology evidence="10">Single-pass membrane protein</topology>
    </subcellularLocation>
    <subcellularLocation>
        <location evidence="1 11">Membrane</location>
        <topology evidence="1 11">Single-pass type II membrane protein</topology>
    </subcellularLocation>
</comment>
<dbReference type="Proteomes" id="UP000077202">
    <property type="component" value="Unassembled WGS sequence"/>
</dbReference>
<dbReference type="GO" id="GO:0008168">
    <property type="term" value="F:methyltransferase activity"/>
    <property type="evidence" value="ECO:0007669"/>
    <property type="project" value="UniProtKB-UniRule"/>
</dbReference>
<dbReference type="AlphaFoldDB" id="A0A176VZI6"/>
<dbReference type="FunFam" id="3.40.50.150:FF:000043">
    <property type="entry name" value="probable methyltransferase PMT3"/>
    <property type="match status" value="1"/>
</dbReference>
<keyword evidence="8 11" id="KW-0472">Membrane</keyword>
<evidence type="ECO:0000256" key="5">
    <source>
        <dbReference type="ARBA" id="ARBA00022692"/>
    </source>
</evidence>
<reference evidence="13" key="1">
    <citation type="submission" date="2016-03" db="EMBL/GenBank/DDBJ databases">
        <title>Mechanisms controlling the formation of the plant cell surface in tip-growing cells are functionally conserved among land plants.</title>
        <authorList>
            <person name="Honkanen S."/>
            <person name="Jones V.A."/>
            <person name="Morieri G."/>
            <person name="Champion C."/>
            <person name="Hetherington A.J."/>
            <person name="Kelly S."/>
            <person name="Saint-Marcoux D."/>
            <person name="Proust H."/>
            <person name="Prescott H."/>
            <person name="Dolan L."/>
        </authorList>
    </citation>
    <scope>NUCLEOTIDE SEQUENCE [LARGE SCALE GENOMIC DNA]</scope>
    <source>
        <tissue evidence="13">Whole gametophyte</tissue>
    </source>
</reference>
<evidence type="ECO:0000256" key="2">
    <source>
        <dbReference type="ARBA" id="ARBA00008361"/>
    </source>
</evidence>
<keyword evidence="3 11" id="KW-0489">Methyltransferase</keyword>
<dbReference type="GO" id="GO:0005802">
    <property type="term" value="C:trans-Golgi network"/>
    <property type="evidence" value="ECO:0007669"/>
    <property type="project" value="TreeGrafter"/>
</dbReference>
<dbReference type="Gene3D" id="3.40.50.150">
    <property type="entry name" value="Vaccinia Virus protein VP39"/>
    <property type="match status" value="1"/>
</dbReference>
<keyword evidence="14" id="KW-1185">Reference proteome</keyword>
<dbReference type="EMBL" id="LVLJ01002210">
    <property type="protein sequence ID" value="OAE26197.1"/>
    <property type="molecule type" value="Genomic_DNA"/>
</dbReference>
<comment type="similarity">
    <text evidence="2 11">Belongs to the methyltransferase superfamily.</text>
</comment>
<name>A0A176VZI6_MARPO</name>
<evidence type="ECO:0000256" key="8">
    <source>
        <dbReference type="ARBA" id="ARBA00023136"/>
    </source>
</evidence>
<evidence type="ECO:0000313" key="14">
    <source>
        <dbReference type="Proteomes" id="UP000077202"/>
    </source>
</evidence>
<feature type="compositionally biased region" description="Acidic residues" evidence="12">
    <location>
        <begin position="110"/>
        <end position="141"/>
    </location>
</feature>
<feature type="region of interest" description="Disordered" evidence="12">
    <location>
        <begin position="43"/>
        <end position="143"/>
    </location>
</feature>
<accession>A0A176VZI6</accession>
<dbReference type="SUPFAM" id="SSF53335">
    <property type="entry name" value="S-adenosyl-L-methionine-dependent methyltransferases"/>
    <property type="match status" value="2"/>
</dbReference>
<evidence type="ECO:0000256" key="7">
    <source>
        <dbReference type="ARBA" id="ARBA00022989"/>
    </source>
</evidence>
<evidence type="ECO:0000256" key="1">
    <source>
        <dbReference type="ARBA" id="ARBA00004606"/>
    </source>
</evidence>
<dbReference type="GO" id="GO:0032259">
    <property type="term" value="P:methylation"/>
    <property type="evidence" value="ECO:0007669"/>
    <property type="project" value="UniProtKB-KW"/>
</dbReference>
<keyword evidence="9 11" id="KW-0325">Glycoprotein</keyword>
<keyword evidence="6 11" id="KW-0735">Signal-anchor</keyword>
<comment type="caution">
    <text evidence="13">The sequence shown here is derived from an EMBL/GenBank/DDBJ whole genome shotgun (WGS) entry which is preliminary data.</text>
</comment>
<evidence type="ECO:0000256" key="9">
    <source>
        <dbReference type="ARBA" id="ARBA00023180"/>
    </source>
</evidence>
<protein>
    <recommendedName>
        <fullName evidence="11">Methyltransferase</fullName>
        <ecNumber evidence="11">2.1.1.-</ecNumber>
    </recommendedName>
</protein>
<dbReference type="PANTHER" id="PTHR10108:SF1120">
    <property type="entry name" value="METHYLTRANSFERASE PMT8-RELATED"/>
    <property type="match status" value="1"/>
</dbReference>
<keyword evidence="4 11" id="KW-0808">Transferase</keyword>
<gene>
    <name evidence="13" type="ORF">AXG93_3457s1230</name>
</gene>
<organism evidence="13 14">
    <name type="scientific">Marchantia polymorpha subsp. ruderalis</name>
    <dbReference type="NCBI Taxonomy" id="1480154"/>
    <lineage>
        <taxon>Eukaryota</taxon>
        <taxon>Viridiplantae</taxon>
        <taxon>Streptophyta</taxon>
        <taxon>Embryophyta</taxon>
        <taxon>Marchantiophyta</taxon>
        <taxon>Marchantiopsida</taxon>
        <taxon>Marchantiidae</taxon>
        <taxon>Marchantiales</taxon>
        <taxon>Marchantiaceae</taxon>
        <taxon>Marchantia</taxon>
    </lineage>
</organism>
<dbReference type="CDD" id="cd02440">
    <property type="entry name" value="AdoMet_MTases"/>
    <property type="match status" value="1"/>
</dbReference>
<dbReference type="GO" id="GO:0016020">
    <property type="term" value="C:membrane"/>
    <property type="evidence" value="ECO:0007669"/>
    <property type="project" value="UniProtKB-SubCell"/>
</dbReference>
<keyword evidence="5 11" id="KW-0812">Transmembrane</keyword>
<keyword evidence="7 11" id="KW-1133">Transmembrane helix</keyword>
<dbReference type="InterPro" id="IPR029063">
    <property type="entry name" value="SAM-dependent_MTases_sf"/>
</dbReference>
<dbReference type="Pfam" id="PF03141">
    <property type="entry name" value="Methyltransf_29"/>
    <property type="match status" value="1"/>
</dbReference>
<evidence type="ECO:0000256" key="12">
    <source>
        <dbReference type="SAM" id="MobiDB-lite"/>
    </source>
</evidence>
<evidence type="ECO:0000256" key="11">
    <source>
        <dbReference type="RuleBase" id="RU366043"/>
    </source>
</evidence>
<evidence type="ECO:0000256" key="6">
    <source>
        <dbReference type="ARBA" id="ARBA00022968"/>
    </source>
</evidence>
<dbReference type="EC" id="2.1.1.-" evidence="11"/>
<evidence type="ECO:0000256" key="4">
    <source>
        <dbReference type="ARBA" id="ARBA00022679"/>
    </source>
</evidence>
<evidence type="ECO:0000313" key="13">
    <source>
        <dbReference type="EMBL" id="OAE26197.1"/>
    </source>
</evidence>
<dbReference type="PANTHER" id="PTHR10108">
    <property type="entry name" value="SAM-DEPENDENT METHYLTRANSFERASE"/>
    <property type="match status" value="1"/>
</dbReference>
<dbReference type="GO" id="GO:0005768">
    <property type="term" value="C:endosome"/>
    <property type="evidence" value="ECO:0007669"/>
    <property type="project" value="TreeGrafter"/>
</dbReference>
<evidence type="ECO:0000256" key="3">
    <source>
        <dbReference type="ARBA" id="ARBA00022603"/>
    </source>
</evidence>
<feature type="transmembrane region" description="Helical" evidence="11">
    <location>
        <begin position="15"/>
        <end position="33"/>
    </location>
</feature>
<sequence length="677" mass="77427">MRGSRNNDAVHKRRVFVTVCATVLMLSLLSIYYSSFFNSRMHHVHGDGSSEEEREWEGASKVVRRPKPLADDLSMDDTGADKGEADLDVDTINLKEERPDETKRKADKYEADDDKDDSDERTDNDDQDASAEDPKDEEGIDEVTLKTFPVCDSRYSELIPCLDQSLQKQLKMRLNHSLMEHFERHCPPPQQRLNCLIPPPPNYQVPVKWPESRDEVWQANIPHTFLATNKSDQHWMELQGDKAIFPGGGTHFHDGADKYIANLGKMLGEADGDLSKAGKIRTVFDVGCGVASFGAFLLPLDIIAMSLAPNDVHQNQIQFALERGIPSMLGVLGTMRLPYPSKSFDLAHCSRCRIDWHKRDGILLLEVDRLLRPGGYFAWSSPAAYRETESDRQEWNEMTTLVRNMCWTEAAKEGQTVIWQKPLTSECYEERLPGTHPPLCSSVEDPDAAWGLPMKTCITPLTKYNEDSLEPWPQRLTAPSPRLQELGIAERTFETDTFVWQQRVQYYWKQLKINGQIAHNGVRNIMDMNANFGGFAAALKEQDVWIMNVVSPYGPNTLKMVYDRGLIGTLHDWCEAFSTYPRTYDVLHAWDVFSKVDERGCSIEDLLLEMDRVVRPWGIIIIRDNASMVNRVGKYLKGLRWDHWSKDDFEIVEDALSHGDEKILMARKRLWQPVESF</sequence>
<evidence type="ECO:0000256" key="10">
    <source>
        <dbReference type="ARBA" id="ARBA00037847"/>
    </source>
</evidence>